<dbReference type="InterPro" id="IPR036052">
    <property type="entry name" value="TrpB-like_PALP_sf"/>
</dbReference>
<evidence type="ECO:0000256" key="7">
    <source>
        <dbReference type="ARBA" id="ARBA00016985"/>
    </source>
</evidence>
<evidence type="ECO:0000259" key="10">
    <source>
        <dbReference type="Pfam" id="PF00291"/>
    </source>
</evidence>
<dbReference type="EMBL" id="JACXIY010000021">
    <property type="protein sequence ID" value="MBD2870544.1"/>
    <property type="molecule type" value="Genomic_DNA"/>
</dbReference>
<evidence type="ECO:0000313" key="12">
    <source>
        <dbReference type="Proteomes" id="UP000632125"/>
    </source>
</evidence>
<feature type="domain" description="Tryptophan synthase beta chain-like PALP" evidence="10">
    <location>
        <begin position="15"/>
        <end position="301"/>
    </location>
</feature>
<comment type="function">
    <text evidence="2">Catalyzes the synthesis of N-((2S)-2-amino-2-carboxyethyl)-L-glutamate (ACEGA) from O-phospho-L-serine and L-glutamate. Involved in the biosynthesis of L-2,3-diaminopropionic acid (L-Dap), a precursor of staphyloferrin B and antibiotics.</text>
</comment>
<comment type="pathway">
    <text evidence="3">Siderophore biosynthesis.</text>
</comment>
<name>A0A927H8E4_9BACL</name>
<dbReference type="Pfam" id="PF00291">
    <property type="entry name" value="PALP"/>
    <property type="match status" value="1"/>
</dbReference>
<comment type="similarity">
    <text evidence="4">Belongs to the cysteine synthase/cystathionine beta-synthase family. SbnA subfamily.</text>
</comment>
<evidence type="ECO:0000313" key="11">
    <source>
        <dbReference type="EMBL" id="MBD2870544.1"/>
    </source>
</evidence>
<gene>
    <name evidence="11" type="primary">sbnA</name>
    <name evidence="11" type="ORF">IDH41_18340</name>
</gene>
<keyword evidence="12" id="KW-1185">Reference proteome</keyword>
<dbReference type="Proteomes" id="UP000632125">
    <property type="component" value="Unassembled WGS sequence"/>
</dbReference>
<dbReference type="InterPro" id="IPR050214">
    <property type="entry name" value="Cys_Synth/Cystath_Beta-Synth"/>
</dbReference>
<dbReference type="GO" id="GO:0016765">
    <property type="term" value="F:transferase activity, transferring alkyl or aryl (other than methyl) groups"/>
    <property type="evidence" value="ECO:0007669"/>
    <property type="project" value="UniProtKB-ARBA"/>
</dbReference>
<dbReference type="InterPro" id="IPR023927">
    <property type="entry name" value="SbnA"/>
</dbReference>
<evidence type="ECO:0000256" key="6">
    <source>
        <dbReference type="ARBA" id="ARBA00012331"/>
    </source>
</evidence>
<reference evidence="11" key="1">
    <citation type="submission" date="2020-09" db="EMBL/GenBank/DDBJ databases">
        <title>A novel bacterium of genus Paenibacillus, isolated from South China Sea.</title>
        <authorList>
            <person name="Huang H."/>
            <person name="Mo K."/>
            <person name="Hu Y."/>
        </authorList>
    </citation>
    <scope>NUCLEOTIDE SEQUENCE</scope>
    <source>
        <strain evidence="11">IB182493</strain>
    </source>
</reference>
<dbReference type="PROSITE" id="PS00901">
    <property type="entry name" value="CYS_SYNTHASE"/>
    <property type="match status" value="1"/>
</dbReference>
<evidence type="ECO:0000256" key="3">
    <source>
        <dbReference type="ARBA" id="ARBA00004924"/>
    </source>
</evidence>
<proteinExistence type="inferred from homology"/>
<dbReference type="NCBIfam" id="TIGR03945">
    <property type="entry name" value="PLP_SbnA_fam"/>
    <property type="match status" value="1"/>
</dbReference>
<protein>
    <recommendedName>
        <fullName evidence="7">N-(2-amino-2-carboxyethyl)-L-glutamate synthase</fullName>
        <ecNumber evidence="6">2.5.1.140</ecNumber>
    </recommendedName>
</protein>
<accession>A0A927H8E4</accession>
<dbReference type="InterPro" id="IPR001926">
    <property type="entry name" value="TrpB-like_PALP"/>
</dbReference>
<evidence type="ECO:0000256" key="5">
    <source>
        <dbReference type="ARBA" id="ARBA00011738"/>
    </source>
</evidence>
<dbReference type="CDD" id="cd01561">
    <property type="entry name" value="CBS_like"/>
    <property type="match status" value="1"/>
</dbReference>
<evidence type="ECO:0000256" key="2">
    <source>
        <dbReference type="ARBA" id="ARBA00004056"/>
    </source>
</evidence>
<evidence type="ECO:0000256" key="4">
    <source>
        <dbReference type="ARBA" id="ARBA00008519"/>
    </source>
</evidence>
<evidence type="ECO:0000256" key="9">
    <source>
        <dbReference type="ARBA" id="ARBA00022898"/>
    </source>
</evidence>
<dbReference type="InterPro" id="IPR001216">
    <property type="entry name" value="P-phosphate_BS"/>
</dbReference>
<dbReference type="GO" id="GO:0006535">
    <property type="term" value="P:cysteine biosynthetic process from serine"/>
    <property type="evidence" value="ECO:0007669"/>
    <property type="project" value="InterPro"/>
</dbReference>
<keyword evidence="8" id="KW-0808">Transferase</keyword>
<comment type="subunit">
    <text evidence="5">Homodimer.</text>
</comment>
<dbReference type="Gene3D" id="3.40.50.1100">
    <property type="match status" value="2"/>
</dbReference>
<keyword evidence="9" id="KW-0663">Pyridoxal phosphate</keyword>
<dbReference type="PANTHER" id="PTHR10314">
    <property type="entry name" value="CYSTATHIONINE BETA-SYNTHASE"/>
    <property type="match status" value="1"/>
</dbReference>
<dbReference type="SUPFAM" id="SSF53686">
    <property type="entry name" value="Tryptophan synthase beta subunit-like PLP-dependent enzymes"/>
    <property type="match status" value="1"/>
</dbReference>
<evidence type="ECO:0000256" key="8">
    <source>
        <dbReference type="ARBA" id="ARBA00022679"/>
    </source>
</evidence>
<sequence>MEDAAAEALSSVVECVGGTPLVQLKRLFPDSGVRLFAKLEMMNPGGSMKDRSALFMIEQGIKNGLIGPGTHLIESTSGNLGIGLAMVAKIKGLKLTCVVDPKIAKTNLQIMKNMGANIDMVTEKDELGGYLNTRIKRVNELLASTPDSYWINQYANEWNWQAYYSTAAREIVDQMSGPIDCLVCAVSTTGSILGFSRRLRESNPNLKVIAVDAAGSVIFGGQPGAREIPGIGASRVPELLSPDEIHEVAYVNDLESAEGCRELLAREGIFAGGSSGSIVAALRKLLPSFRPSSTVVTVFPDRGDRYMDTVYDEQWVNKLKENGGSPV</sequence>
<comment type="cofactor">
    <cofactor evidence="1">
        <name>pyridoxal 5'-phosphate</name>
        <dbReference type="ChEBI" id="CHEBI:597326"/>
    </cofactor>
</comment>
<dbReference type="EC" id="2.5.1.140" evidence="6"/>
<evidence type="ECO:0000256" key="1">
    <source>
        <dbReference type="ARBA" id="ARBA00001933"/>
    </source>
</evidence>
<organism evidence="11 12">
    <name type="scientific">Paenibacillus arenilitoris</name>
    <dbReference type="NCBI Taxonomy" id="2772299"/>
    <lineage>
        <taxon>Bacteria</taxon>
        <taxon>Bacillati</taxon>
        <taxon>Bacillota</taxon>
        <taxon>Bacilli</taxon>
        <taxon>Bacillales</taxon>
        <taxon>Paenibacillaceae</taxon>
        <taxon>Paenibacillus</taxon>
    </lineage>
</organism>
<dbReference type="AlphaFoldDB" id="A0A927H8E4"/>
<comment type="caution">
    <text evidence="11">The sequence shown here is derived from an EMBL/GenBank/DDBJ whole genome shotgun (WGS) entry which is preliminary data.</text>
</comment>